<evidence type="ECO:0000259" key="6">
    <source>
        <dbReference type="PROSITE" id="PS50157"/>
    </source>
</evidence>
<dbReference type="PROSITE" id="PS00028">
    <property type="entry name" value="ZINC_FINGER_C2H2_1"/>
    <property type="match status" value="2"/>
</dbReference>
<dbReference type="Proteomes" id="UP001150925">
    <property type="component" value="Unassembled WGS sequence"/>
</dbReference>
<keyword evidence="1" id="KW-0479">Metal-binding</keyword>
<protein>
    <recommendedName>
        <fullName evidence="6">C2H2-type domain-containing protein</fullName>
    </recommendedName>
</protein>
<feature type="domain" description="C2H2-type" evidence="6">
    <location>
        <begin position="42"/>
        <end position="70"/>
    </location>
</feature>
<dbReference type="EMBL" id="JANBPY010002922">
    <property type="protein sequence ID" value="KAJ1953274.1"/>
    <property type="molecule type" value="Genomic_DNA"/>
</dbReference>
<name>A0A9W8ALL4_9FUNG</name>
<keyword evidence="8" id="KW-1185">Reference proteome</keyword>
<dbReference type="OrthoDB" id="654211at2759"/>
<dbReference type="InterPro" id="IPR036236">
    <property type="entry name" value="Znf_C2H2_sf"/>
</dbReference>
<dbReference type="Pfam" id="PF00096">
    <property type="entry name" value="zf-C2H2"/>
    <property type="match status" value="2"/>
</dbReference>
<dbReference type="AlphaFoldDB" id="A0A9W8ALL4"/>
<gene>
    <name evidence="7" type="ORF">IWQ62_006033</name>
</gene>
<evidence type="ECO:0000256" key="3">
    <source>
        <dbReference type="ARBA" id="ARBA00022771"/>
    </source>
</evidence>
<dbReference type="GO" id="GO:0000785">
    <property type="term" value="C:chromatin"/>
    <property type="evidence" value="ECO:0007669"/>
    <property type="project" value="TreeGrafter"/>
</dbReference>
<keyword evidence="3 5" id="KW-0863">Zinc-finger</keyword>
<keyword evidence="2" id="KW-0677">Repeat</keyword>
<dbReference type="GO" id="GO:0000981">
    <property type="term" value="F:DNA-binding transcription factor activity, RNA polymerase II-specific"/>
    <property type="evidence" value="ECO:0007669"/>
    <property type="project" value="TreeGrafter"/>
</dbReference>
<feature type="domain" description="C2H2-type" evidence="6">
    <location>
        <begin position="11"/>
        <end position="41"/>
    </location>
</feature>
<evidence type="ECO:0000313" key="7">
    <source>
        <dbReference type="EMBL" id="KAJ1953274.1"/>
    </source>
</evidence>
<reference evidence="7" key="1">
    <citation type="submission" date="2022-07" db="EMBL/GenBank/DDBJ databases">
        <title>Phylogenomic reconstructions and comparative analyses of Kickxellomycotina fungi.</title>
        <authorList>
            <person name="Reynolds N.K."/>
            <person name="Stajich J.E."/>
            <person name="Barry K."/>
            <person name="Grigoriev I.V."/>
            <person name="Crous P."/>
            <person name="Smith M.E."/>
        </authorList>
    </citation>
    <scope>NUCLEOTIDE SEQUENCE</scope>
    <source>
        <strain evidence="7">RSA 1196</strain>
    </source>
</reference>
<evidence type="ECO:0000256" key="1">
    <source>
        <dbReference type="ARBA" id="ARBA00022723"/>
    </source>
</evidence>
<dbReference type="PANTHER" id="PTHR14003:SF19">
    <property type="entry name" value="YY2 TRANSCRIPTION FACTOR"/>
    <property type="match status" value="1"/>
</dbReference>
<dbReference type="GO" id="GO:0000978">
    <property type="term" value="F:RNA polymerase II cis-regulatory region sequence-specific DNA binding"/>
    <property type="evidence" value="ECO:0007669"/>
    <property type="project" value="TreeGrafter"/>
</dbReference>
<dbReference type="GO" id="GO:0031519">
    <property type="term" value="C:PcG protein complex"/>
    <property type="evidence" value="ECO:0007669"/>
    <property type="project" value="TreeGrafter"/>
</dbReference>
<dbReference type="PANTHER" id="PTHR14003">
    <property type="entry name" value="TRANSCRIPTIONAL REPRESSOR PROTEIN YY"/>
    <property type="match status" value="1"/>
</dbReference>
<proteinExistence type="predicted"/>
<sequence length="70" mass="8307">MTYASYHDRPYPCSEPGCELRFVRSSHVKRHVDTVHRHLRPYQCTFGGCGKYFSRSDNLKQHEKTHQRSP</sequence>
<evidence type="ECO:0000256" key="5">
    <source>
        <dbReference type="PROSITE-ProRule" id="PRU00042"/>
    </source>
</evidence>
<evidence type="ECO:0000256" key="4">
    <source>
        <dbReference type="ARBA" id="ARBA00022833"/>
    </source>
</evidence>
<dbReference type="InterPro" id="IPR013087">
    <property type="entry name" value="Znf_C2H2_type"/>
</dbReference>
<comment type="caution">
    <text evidence="7">The sequence shown here is derived from an EMBL/GenBank/DDBJ whole genome shotgun (WGS) entry which is preliminary data.</text>
</comment>
<dbReference type="GO" id="GO:0005667">
    <property type="term" value="C:transcription regulator complex"/>
    <property type="evidence" value="ECO:0007669"/>
    <property type="project" value="TreeGrafter"/>
</dbReference>
<evidence type="ECO:0000256" key="2">
    <source>
        <dbReference type="ARBA" id="ARBA00022737"/>
    </source>
</evidence>
<organism evidence="7 8">
    <name type="scientific">Dispira parvispora</name>
    <dbReference type="NCBI Taxonomy" id="1520584"/>
    <lineage>
        <taxon>Eukaryota</taxon>
        <taxon>Fungi</taxon>
        <taxon>Fungi incertae sedis</taxon>
        <taxon>Zoopagomycota</taxon>
        <taxon>Kickxellomycotina</taxon>
        <taxon>Dimargaritomycetes</taxon>
        <taxon>Dimargaritales</taxon>
        <taxon>Dimargaritaceae</taxon>
        <taxon>Dispira</taxon>
    </lineage>
</organism>
<dbReference type="PROSITE" id="PS50157">
    <property type="entry name" value="ZINC_FINGER_C2H2_2"/>
    <property type="match status" value="2"/>
</dbReference>
<keyword evidence="4" id="KW-0862">Zinc</keyword>
<accession>A0A9W8ALL4</accession>
<dbReference type="SUPFAM" id="SSF57667">
    <property type="entry name" value="beta-beta-alpha zinc fingers"/>
    <property type="match status" value="1"/>
</dbReference>
<dbReference type="GO" id="GO:0008270">
    <property type="term" value="F:zinc ion binding"/>
    <property type="evidence" value="ECO:0007669"/>
    <property type="project" value="UniProtKB-KW"/>
</dbReference>
<evidence type="ECO:0000313" key="8">
    <source>
        <dbReference type="Proteomes" id="UP001150925"/>
    </source>
</evidence>
<dbReference type="FunFam" id="3.30.160.60:FF:000125">
    <property type="entry name" value="Putative zinc finger protein 143"/>
    <property type="match status" value="1"/>
</dbReference>
<dbReference type="Gene3D" id="3.30.160.60">
    <property type="entry name" value="Classic Zinc Finger"/>
    <property type="match status" value="2"/>
</dbReference>
<dbReference type="SMART" id="SM00355">
    <property type="entry name" value="ZnF_C2H2"/>
    <property type="match status" value="2"/>
</dbReference>